<dbReference type="PROSITE" id="PS50943">
    <property type="entry name" value="HTH_CROC1"/>
    <property type="match status" value="1"/>
</dbReference>
<dbReference type="OrthoDB" id="2311615at2"/>
<dbReference type="Pfam" id="PF01381">
    <property type="entry name" value="HTH_3"/>
    <property type="match status" value="1"/>
</dbReference>
<dbReference type="GO" id="GO:0003677">
    <property type="term" value="F:DNA binding"/>
    <property type="evidence" value="ECO:0007669"/>
    <property type="project" value="InterPro"/>
</dbReference>
<gene>
    <name evidence="2" type="ORF">FC46_GL001638</name>
</gene>
<dbReference type="InterPro" id="IPR010982">
    <property type="entry name" value="Lambda_DNA-bd_dom_sf"/>
</dbReference>
<organism evidence="2 3">
    <name type="scientific">Lactobacillus kalixensis DSM 16043</name>
    <dbReference type="NCBI Taxonomy" id="1423763"/>
    <lineage>
        <taxon>Bacteria</taxon>
        <taxon>Bacillati</taxon>
        <taxon>Bacillota</taxon>
        <taxon>Bacilli</taxon>
        <taxon>Lactobacillales</taxon>
        <taxon>Lactobacillaceae</taxon>
        <taxon>Lactobacillus</taxon>
    </lineage>
</organism>
<name>A0A0R1U5E3_9LACO</name>
<dbReference type="Proteomes" id="UP000051036">
    <property type="component" value="Unassembled WGS sequence"/>
</dbReference>
<dbReference type="PANTHER" id="PTHR37038">
    <property type="entry name" value="TRANSCRIPTIONAL REGULATOR-RELATED"/>
    <property type="match status" value="1"/>
</dbReference>
<dbReference type="Pfam" id="PF21259">
    <property type="entry name" value="Rgg_C"/>
    <property type="match status" value="1"/>
</dbReference>
<dbReference type="AlphaFoldDB" id="A0A0R1U5E3"/>
<dbReference type="InterPro" id="IPR001387">
    <property type="entry name" value="Cro/C1-type_HTH"/>
</dbReference>
<feature type="domain" description="HTH cro/C1-type" evidence="1">
    <location>
        <begin position="6"/>
        <end position="59"/>
    </location>
</feature>
<evidence type="ECO:0000313" key="2">
    <source>
        <dbReference type="EMBL" id="KRL87972.1"/>
    </source>
</evidence>
<dbReference type="SMART" id="SM00530">
    <property type="entry name" value="HTH_XRE"/>
    <property type="match status" value="1"/>
</dbReference>
<evidence type="ECO:0000259" key="1">
    <source>
        <dbReference type="PROSITE" id="PS50943"/>
    </source>
</evidence>
<comment type="caution">
    <text evidence="2">The sequence shown here is derived from an EMBL/GenBank/DDBJ whole genome shotgun (WGS) entry which is preliminary data.</text>
</comment>
<dbReference type="Gene3D" id="1.25.40.10">
    <property type="entry name" value="Tetratricopeptide repeat domain"/>
    <property type="match status" value="1"/>
</dbReference>
<dbReference type="InterPro" id="IPR010057">
    <property type="entry name" value="Transcription_activator_Rgg_C"/>
</dbReference>
<dbReference type="STRING" id="1423763.FC46_GL001638"/>
<dbReference type="SUPFAM" id="SSF47413">
    <property type="entry name" value="lambda repressor-like DNA-binding domains"/>
    <property type="match status" value="1"/>
</dbReference>
<dbReference type="RefSeq" id="WP_057800133.1">
    <property type="nucleotide sequence ID" value="NZ_AZFM01000056.1"/>
</dbReference>
<dbReference type="InterPro" id="IPR011990">
    <property type="entry name" value="TPR-like_helical_dom_sf"/>
</dbReference>
<dbReference type="CDD" id="cd00093">
    <property type="entry name" value="HTH_XRE"/>
    <property type="match status" value="1"/>
</dbReference>
<dbReference type="InterPro" id="IPR053163">
    <property type="entry name" value="HTH-type_regulator_Rgg"/>
</dbReference>
<accession>A0A0R1U5E3</accession>
<protein>
    <submittedName>
        <fullName evidence="2">Transcriptional regulator, xre family</fullName>
    </submittedName>
</protein>
<keyword evidence="3" id="KW-1185">Reference proteome</keyword>
<proteinExistence type="predicted"/>
<dbReference type="PATRIC" id="fig|1423763.3.peg.1664"/>
<dbReference type="EMBL" id="AZFM01000056">
    <property type="protein sequence ID" value="KRL87972.1"/>
    <property type="molecule type" value="Genomic_DNA"/>
</dbReference>
<sequence>MYGHEFKKLRKMQNITQKDACQGICSESKLSRWENDQVEVEFSTAMKLLAQIHINSYEFMGWSEHSPFQTDEIEEATFADVKKTALQHIDRYNESKKISDLLAATPYCNKILLESGQKLLSDSHLQRLYAHFSKITFWSHYYINYFGGSIFLLESRQVYGIAMQILRNFDSVENAETSQSLIDVMGGLGDAVIKLIFDHQLDQAKTLLTEINKVELPRYLEFFNIVNNFISKVIHYLETGDEQPVLAIINSLILVNCKSLSHICLDVFKHVQKAWEK</sequence>
<evidence type="ECO:0000313" key="3">
    <source>
        <dbReference type="Proteomes" id="UP000051036"/>
    </source>
</evidence>
<reference evidence="2 3" key="1">
    <citation type="journal article" date="2015" name="Genome Announc.">
        <title>Expanding the biotechnology potential of lactobacilli through comparative genomics of 213 strains and associated genera.</title>
        <authorList>
            <person name="Sun Z."/>
            <person name="Harris H.M."/>
            <person name="McCann A."/>
            <person name="Guo C."/>
            <person name="Argimon S."/>
            <person name="Zhang W."/>
            <person name="Yang X."/>
            <person name="Jeffery I.B."/>
            <person name="Cooney J.C."/>
            <person name="Kagawa T.F."/>
            <person name="Liu W."/>
            <person name="Song Y."/>
            <person name="Salvetti E."/>
            <person name="Wrobel A."/>
            <person name="Rasinkangas P."/>
            <person name="Parkhill J."/>
            <person name="Rea M.C."/>
            <person name="O'Sullivan O."/>
            <person name="Ritari J."/>
            <person name="Douillard F.P."/>
            <person name="Paul Ross R."/>
            <person name="Yang R."/>
            <person name="Briner A.E."/>
            <person name="Felis G.E."/>
            <person name="de Vos W.M."/>
            <person name="Barrangou R."/>
            <person name="Klaenhammer T.R."/>
            <person name="Caufield P.W."/>
            <person name="Cui Y."/>
            <person name="Zhang H."/>
            <person name="O'Toole P.W."/>
        </authorList>
    </citation>
    <scope>NUCLEOTIDE SEQUENCE [LARGE SCALE GENOMIC DNA]</scope>
    <source>
        <strain evidence="2 3">DSM 16043</strain>
    </source>
</reference>